<evidence type="ECO:0000313" key="3">
    <source>
        <dbReference type="EMBL" id="GAA4752111.1"/>
    </source>
</evidence>
<gene>
    <name evidence="3" type="ORF">GCM10025783_25960</name>
</gene>
<dbReference type="EMBL" id="BAABLP010000005">
    <property type="protein sequence ID" value="GAA4752111.1"/>
    <property type="molecule type" value="Genomic_DNA"/>
</dbReference>
<dbReference type="InterPro" id="IPR012341">
    <property type="entry name" value="6hp_glycosidase-like_sf"/>
</dbReference>
<dbReference type="GO" id="GO:0016787">
    <property type="term" value="F:hydrolase activity"/>
    <property type="evidence" value="ECO:0007669"/>
    <property type="project" value="UniProtKB-KW"/>
</dbReference>
<evidence type="ECO:0000259" key="2">
    <source>
        <dbReference type="Pfam" id="PF19291"/>
    </source>
</evidence>
<name>A0ABP8ZBH4_9MICO</name>
<keyword evidence="3" id="KW-0378">Hydrolase</keyword>
<comment type="caution">
    <text evidence="3">The sequence shown here is derived from an EMBL/GenBank/DDBJ whole genome shotgun (WGS) entry which is preliminary data.</text>
</comment>
<reference evidence="4" key="1">
    <citation type="journal article" date="2019" name="Int. J. Syst. Evol. Microbiol.">
        <title>The Global Catalogue of Microorganisms (GCM) 10K type strain sequencing project: providing services to taxonomists for standard genome sequencing and annotation.</title>
        <authorList>
            <consortium name="The Broad Institute Genomics Platform"/>
            <consortium name="The Broad Institute Genome Sequencing Center for Infectious Disease"/>
            <person name="Wu L."/>
            <person name="Ma J."/>
        </authorList>
    </citation>
    <scope>NUCLEOTIDE SEQUENCE [LARGE SCALE GENOMIC DNA]</scope>
    <source>
        <strain evidence="4">JCM 19015</strain>
    </source>
</reference>
<evidence type="ECO:0000259" key="1">
    <source>
        <dbReference type="Pfam" id="PF00723"/>
    </source>
</evidence>
<evidence type="ECO:0000313" key="4">
    <source>
        <dbReference type="Proteomes" id="UP001500121"/>
    </source>
</evidence>
<dbReference type="RefSeq" id="WP_345481689.1">
    <property type="nucleotide sequence ID" value="NZ_BAABLP010000005.1"/>
</dbReference>
<feature type="domain" description="Trehalase-like N-terminal" evidence="2">
    <location>
        <begin position="22"/>
        <end position="125"/>
    </location>
</feature>
<organism evidence="3 4">
    <name type="scientific">Amnibacterium soli</name>
    <dbReference type="NCBI Taxonomy" id="1282736"/>
    <lineage>
        <taxon>Bacteria</taxon>
        <taxon>Bacillati</taxon>
        <taxon>Actinomycetota</taxon>
        <taxon>Actinomycetes</taxon>
        <taxon>Micrococcales</taxon>
        <taxon>Microbacteriaceae</taxon>
        <taxon>Amnibacterium</taxon>
    </lineage>
</organism>
<dbReference type="InterPro" id="IPR045582">
    <property type="entry name" value="Trehalase-like_N"/>
</dbReference>
<sequence length="610" mass="67119">MRNAPTAEGRIDGYADLRSYAAIGDGRTVALIARDGRIDWLPVPGLASRPMFAALLDAERGGHFAVQPDEPFTTTREYLQGTNVLRTRFTTASGVVDVTDALVTGIAGRLPWMQLVRRIEGVEGAVAMRWIVVPGDALGDARPSRFDTGSVPLLRAGRTNITLTGDDVGRQDPVHPGNGPADDWGPDFRGAFTTSPGSRHSLCLAGTDDEPVRAPDPEIADRSLDRTVRAWQDWAEEFTWDGPWPEQVLRSTLALKLLLYSPSGAIAAAATTSLPESLTAPKNWDYRFAWIRDLSYSVDAFLRFGLREEPHAAVSWALKALKRRTDDGIAVFLTLDGDPTDEVERERAPGWRGVGPVLWGNQASGQLQLGVFADLISIMRAYVADGNLLDGESSDLLVHLADETCRSWTRKDSGMWELPEVRHYVSSKMGCWQALDAACSLHDMGFVLVSARTRRRWEKNKRLIRRWIDRHGWDERRGAYRMVKGGRELDASVLLHTVSGFDRGERMSRTIDALRAELGTGPLLHRYSGMREEEGSFTACAFWVVSALACVGRLDEATALMDELVDTVPNDVGVMAEMVDVESGAFLGNLPQALSHLALVQAASVIRELS</sequence>
<dbReference type="PANTHER" id="PTHR31616">
    <property type="entry name" value="TREHALASE"/>
    <property type="match status" value="1"/>
</dbReference>
<feature type="domain" description="GH15-like" evidence="1">
    <location>
        <begin position="247"/>
        <end position="603"/>
    </location>
</feature>
<dbReference type="PANTHER" id="PTHR31616:SF0">
    <property type="entry name" value="GLUCAN 1,4-ALPHA-GLUCOSIDASE"/>
    <property type="match status" value="1"/>
</dbReference>
<dbReference type="Pfam" id="PF19291">
    <property type="entry name" value="TREH_N"/>
    <property type="match status" value="1"/>
</dbReference>
<dbReference type="Pfam" id="PF00723">
    <property type="entry name" value="Glyco_hydro_15"/>
    <property type="match status" value="1"/>
</dbReference>
<protein>
    <submittedName>
        <fullName evidence="3">Glycoside hydrolase family 15 protein</fullName>
    </submittedName>
</protein>
<dbReference type="Gene3D" id="1.50.10.10">
    <property type="match status" value="1"/>
</dbReference>
<dbReference type="InterPro" id="IPR008928">
    <property type="entry name" value="6-hairpin_glycosidase_sf"/>
</dbReference>
<accession>A0ABP8ZBH4</accession>
<keyword evidence="4" id="KW-1185">Reference proteome</keyword>
<proteinExistence type="predicted"/>
<dbReference type="SUPFAM" id="SSF48208">
    <property type="entry name" value="Six-hairpin glycosidases"/>
    <property type="match status" value="1"/>
</dbReference>
<dbReference type="Proteomes" id="UP001500121">
    <property type="component" value="Unassembled WGS sequence"/>
</dbReference>
<dbReference type="InterPro" id="IPR011613">
    <property type="entry name" value="GH15-like"/>
</dbReference>